<dbReference type="KEGG" id="echi:FKX85_15610"/>
<sequence>MKSLTFSNGDKMPILGLGTWQSKPGEVYEAVLKAIEVGYRHFDCAYIYKNEKEIGDAFAKAFADKTIKRSDIWVTSKLWNDSHKPEHVLPALENTLKDLQLDYLDLYLVHWPLALKYGVDFPESNADFESLESIPLSTTWTAMEGLLETGKVKHIGVSNFKINKLKEVLSKAKVKPEVNQVEMHPFLPQQGLVDFCKNEDIHLTAYAPLGAAYRTQGQGGVDLPILLENEHVKDIANKLNASTAQVVLAWNLQRDIAVIPKSVTPSRIEENFKSNLLTLSQEEMDQLNQLEGPYRFTDGKLWTAHNSPYEFSDFWEEYS</sequence>
<dbReference type="EMBL" id="CP041253">
    <property type="protein sequence ID" value="QDH80388.1"/>
    <property type="molecule type" value="Genomic_DNA"/>
</dbReference>
<dbReference type="PROSITE" id="PS00062">
    <property type="entry name" value="ALDOKETO_REDUCTASE_2"/>
    <property type="match status" value="1"/>
</dbReference>
<evidence type="ECO:0000313" key="9">
    <source>
        <dbReference type="Proteomes" id="UP000316614"/>
    </source>
</evidence>
<reference evidence="8 9" key="1">
    <citation type="submission" date="2019-06" db="EMBL/GenBank/DDBJ databases">
        <title>Echinicola alkalisoli sp. nov. isolated from saline soil.</title>
        <authorList>
            <person name="Sun J.-Q."/>
            <person name="Xu L."/>
        </authorList>
    </citation>
    <scope>NUCLEOTIDE SEQUENCE [LARGE SCALE GENOMIC DNA]</scope>
    <source>
        <strain evidence="8 9">LN3S3</strain>
    </source>
</reference>
<proteinExistence type="inferred from homology"/>
<evidence type="ECO:0000256" key="1">
    <source>
        <dbReference type="ARBA" id="ARBA00007905"/>
    </source>
</evidence>
<keyword evidence="3" id="KW-0560">Oxidoreductase</keyword>
<feature type="active site" description="Proton donor" evidence="4">
    <location>
        <position position="48"/>
    </location>
</feature>
<keyword evidence="2" id="KW-0521">NADP</keyword>
<dbReference type="InterPro" id="IPR018170">
    <property type="entry name" value="Aldo/ket_reductase_CS"/>
</dbReference>
<dbReference type="PRINTS" id="PR00069">
    <property type="entry name" value="ALDKETRDTASE"/>
</dbReference>
<keyword evidence="9" id="KW-1185">Reference proteome</keyword>
<dbReference type="Proteomes" id="UP000316614">
    <property type="component" value="Chromosome"/>
</dbReference>
<dbReference type="PANTHER" id="PTHR11732">
    <property type="entry name" value="ALDO/KETO REDUCTASE"/>
    <property type="match status" value="1"/>
</dbReference>
<feature type="binding site" evidence="5">
    <location>
        <position position="110"/>
    </location>
    <ligand>
        <name>substrate</name>
    </ligand>
</feature>
<feature type="domain" description="NADP-dependent oxidoreductase" evidence="7">
    <location>
        <begin position="15"/>
        <end position="290"/>
    </location>
</feature>
<dbReference type="Pfam" id="PF00248">
    <property type="entry name" value="Aldo_ket_red"/>
    <property type="match status" value="1"/>
</dbReference>
<evidence type="ECO:0000256" key="5">
    <source>
        <dbReference type="PIRSR" id="PIRSR000097-2"/>
    </source>
</evidence>
<evidence type="ECO:0000256" key="2">
    <source>
        <dbReference type="ARBA" id="ARBA00022857"/>
    </source>
</evidence>
<dbReference type="GO" id="GO:0016491">
    <property type="term" value="F:oxidoreductase activity"/>
    <property type="evidence" value="ECO:0007669"/>
    <property type="project" value="UniProtKB-KW"/>
</dbReference>
<comment type="similarity">
    <text evidence="1">Belongs to the aldo/keto reductase family.</text>
</comment>
<gene>
    <name evidence="8" type="ORF">FKX85_15610</name>
</gene>
<dbReference type="PROSITE" id="PS00798">
    <property type="entry name" value="ALDOKETO_REDUCTASE_1"/>
    <property type="match status" value="1"/>
</dbReference>
<dbReference type="InterPro" id="IPR023210">
    <property type="entry name" value="NADP_OxRdtase_dom"/>
</dbReference>
<protein>
    <submittedName>
        <fullName evidence="8">Aldo/keto reductase</fullName>
    </submittedName>
</protein>
<evidence type="ECO:0000256" key="3">
    <source>
        <dbReference type="ARBA" id="ARBA00023002"/>
    </source>
</evidence>
<dbReference type="RefSeq" id="WP_141615622.1">
    <property type="nucleotide sequence ID" value="NZ_CP041253.1"/>
</dbReference>
<dbReference type="SUPFAM" id="SSF51430">
    <property type="entry name" value="NAD(P)-linked oxidoreductase"/>
    <property type="match status" value="1"/>
</dbReference>
<evidence type="ECO:0000256" key="4">
    <source>
        <dbReference type="PIRSR" id="PIRSR000097-1"/>
    </source>
</evidence>
<dbReference type="PIRSF" id="PIRSF000097">
    <property type="entry name" value="AKR"/>
    <property type="match status" value="1"/>
</dbReference>
<dbReference type="Gene3D" id="3.20.20.100">
    <property type="entry name" value="NADP-dependent oxidoreductase domain"/>
    <property type="match status" value="1"/>
</dbReference>
<dbReference type="FunFam" id="3.20.20.100:FF:000006">
    <property type="entry name" value="Aldo-keto reductase family 1 member A1"/>
    <property type="match status" value="1"/>
</dbReference>
<dbReference type="InterPro" id="IPR020471">
    <property type="entry name" value="AKR"/>
</dbReference>
<name>A0A514CKS2_9BACT</name>
<feature type="site" description="Lowers pKa of active site Tyr" evidence="6">
    <location>
        <position position="77"/>
    </location>
</feature>
<dbReference type="AlphaFoldDB" id="A0A514CKS2"/>
<dbReference type="InterPro" id="IPR036812">
    <property type="entry name" value="NAD(P)_OxRdtase_dom_sf"/>
</dbReference>
<organism evidence="8 9">
    <name type="scientific">Echinicola soli</name>
    <dbReference type="NCBI Taxonomy" id="2591634"/>
    <lineage>
        <taxon>Bacteria</taxon>
        <taxon>Pseudomonadati</taxon>
        <taxon>Bacteroidota</taxon>
        <taxon>Cytophagia</taxon>
        <taxon>Cytophagales</taxon>
        <taxon>Cyclobacteriaceae</taxon>
        <taxon>Echinicola</taxon>
    </lineage>
</organism>
<evidence type="ECO:0000313" key="8">
    <source>
        <dbReference type="EMBL" id="QDH80388.1"/>
    </source>
</evidence>
<dbReference type="OrthoDB" id="9804790at2"/>
<evidence type="ECO:0000256" key="6">
    <source>
        <dbReference type="PIRSR" id="PIRSR000097-3"/>
    </source>
</evidence>
<accession>A0A514CKS2</accession>
<evidence type="ECO:0000259" key="7">
    <source>
        <dbReference type="Pfam" id="PF00248"/>
    </source>
</evidence>